<keyword evidence="1 2" id="KW-0963">Cytoplasm</keyword>
<gene>
    <name evidence="3" type="ORF">AALT52_01120</name>
</gene>
<proteinExistence type="inferred from homology"/>
<dbReference type="RefSeq" id="WP_280606127.1">
    <property type="nucleotide sequence ID" value="NZ_CP123639.1"/>
</dbReference>
<dbReference type="PIRSF" id="PIRSF031653">
    <property type="entry name" value="UCP031653"/>
    <property type="match status" value="1"/>
</dbReference>
<dbReference type="Proteomes" id="UP001565236">
    <property type="component" value="Unassembled WGS sequence"/>
</dbReference>
<accession>A0ABV4DQU3</accession>
<dbReference type="EMBL" id="JBCLUF010000002">
    <property type="protein sequence ID" value="MEY8661499.1"/>
    <property type="molecule type" value="Genomic_DNA"/>
</dbReference>
<name>A0ABV4DQU3_9LACO</name>
<evidence type="ECO:0000313" key="4">
    <source>
        <dbReference type="Proteomes" id="UP001565236"/>
    </source>
</evidence>
<comment type="caution">
    <text evidence="3">The sequence shown here is derived from an EMBL/GenBank/DDBJ whole genome shotgun (WGS) entry which is preliminary data.</text>
</comment>
<comment type="subcellular location">
    <subcellularLocation>
        <location evidence="2">Cytoplasm</location>
    </subcellularLocation>
</comment>
<reference evidence="3 4" key="1">
    <citation type="submission" date="2024-03" db="EMBL/GenBank/DDBJ databases">
        <title>Mouse gut bacterial collection (mGBC) of GemPharmatech.</title>
        <authorList>
            <person name="He Y."/>
            <person name="Dong L."/>
            <person name="Wu D."/>
            <person name="Gao X."/>
            <person name="Lin Z."/>
        </authorList>
    </citation>
    <scope>NUCLEOTIDE SEQUENCE [LARGE SCALE GENOMIC DNA]</scope>
    <source>
        <strain evidence="3 4">15-30</strain>
    </source>
</reference>
<dbReference type="InterPro" id="IPR016979">
    <property type="entry name" value="DUF2129"/>
</dbReference>
<evidence type="ECO:0000313" key="3">
    <source>
        <dbReference type="EMBL" id="MEY8661499.1"/>
    </source>
</evidence>
<comment type="similarity">
    <text evidence="2">Belongs to the UPF0298 family.</text>
</comment>
<organism evidence="3 4">
    <name type="scientific">Ligilactobacillus faecis</name>
    <dbReference type="NCBI Taxonomy" id="762833"/>
    <lineage>
        <taxon>Bacteria</taxon>
        <taxon>Bacillati</taxon>
        <taxon>Bacillota</taxon>
        <taxon>Bacilli</taxon>
        <taxon>Lactobacillales</taxon>
        <taxon>Lactobacillaceae</taxon>
        <taxon>Ligilactobacillus</taxon>
    </lineage>
</organism>
<dbReference type="Pfam" id="PF09902">
    <property type="entry name" value="DUF2129"/>
    <property type="match status" value="1"/>
</dbReference>
<evidence type="ECO:0000256" key="2">
    <source>
        <dbReference type="HAMAP-Rule" id="MF_01126"/>
    </source>
</evidence>
<evidence type="ECO:0000256" key="1">
    <source>
        <dbReference type="ARBA" id="ARBA00022490"/>
    </source>
</evidence>
<sequence>MMFEIKQRRGVIVYLHHLRQSKQLRRYGSIQYVSRKMKYALLYMDEVDVEKTVAKLKQLRFVKRVELSQRPELKTEFDEQGKKAYKLTEEDQEKFDR</sequence>
<protein>
    <recommendedName>
        <fullName evidence="2">UPF0298 protein AALT52_01120</fullName>
    </recommendedName>
</protein>
<keyword evidence="4" id="KW-1185">Reference proteome</keyword>
<dbReference type="HAMAP" id="MF_01126">
    <property type="entry name" value="UPF0298"/>
    <property type="match status" value="1"/>
</dbReference>